<proteinExistence type="predicted"/>
<evidence type="ECO:0000313" key="2">
    <source>
        <dbReference type="WBParaSite" id="BXY_0238600.1"/>
    </source>
</evidence>
<accession>A0A1I7RNU7</accession>
<dbReference type="AlphaFoldDB" id="A0A1I7RNU7"/>
<evidence type="ECO:0000313" key="1">
    <source>
        <dbReference type="Proteomes" id="UP000095284"/>
    </source>
</evidence>
<sequence length="87" mass="9894">MPTEQPAGLKEIAHFLAFPFIHRPGCASGSDSGRRHGRDRVLQCPHLHHPHVRGVDSVLLYAQTVRQVDRWLEELSSATDAERELFR</sequence>
<dbReference type="WBParaSite" id="BXY_0238600.1">
    <property type="protein sequence ID" value="BXY_0238600.1"/>
    <property type="gene ID" value="BXY_0238600"/>
</dbReference>
<protein>
    <submittedName>
        <fullName evidence="2">DUF2384 domain-containing protein</fullName>
    </submittedName>
</protein>
<name>A0A1I7RNU7_BURXY</name>
<dbReference type="Proteomes" id="UP000095284">
    <property type="component" value="Unplaced"/>
</dbReference>
<reference evidence="2" key="1">
    <citation type="submission" date="2016-11" db="UniProtKB">
        <authorList>
            <consortium name="WormBaseParasite"/>
        </authorList>
    </citation>
    <scope>IDENTIFICATION</scope>
</reference>
<organism evidence="1 2">
    <name type="scientific">Bursaphelenchus xylophilus</name>
    <name type="common">Pinewood nematode worm</name>
    <name type="synonym">Aphelenchoides xylophilus</name>
    <dbReference type="NCBI Taxonomy" id="6326"/>
    <lineage>
        <taxon>Eukaryota</taxon>
        <taxon>Metazoa</taxon>
        <taxon>Ecdysozoa</taxon>
        <taxon>Nematoda</taxon>
        <taxon>Chromadorea</taxon>
        <taxon>Rhabditida</taxon>
        <taxon>Tylenchina</taxon>
        <taxon>Tylenchomorpha</taxon>
        <taxon>Aphelenchoidea</taxon>
        <taxon>Aphelenchoididae</taxon>
        <taxon>Bursaphelenchus</taxon>
    </lineage>
</organism>